<evidence type="ECO:0000256" key="1">
    <source>
        <dbReference type="ARBA" id="ARBA00022737"/>
    </source>
</evidence>
<feature type="region of interest" description="Disordered" evidence="2">
    <location>
        <begin position="92"/>
        <end position="217"/>
    </location>
</feature>
<proteinExistence type="predicted"/>
<evidence type="ECO:0000313" key="3">
    <source>
        <dbReference type="Proteomes" id="UP000887540"/>
    </source>
</evidence>
<dbReference type="Pfam" id="PF01391">
    <property type="entry name" value="Collagen"/>
    <property type="match status" value="2"/>
</dbReference>
<evidence type="ECO:0000256" key="2">
    <source>
        <dbReference type="SAM" id="MobiDB-lite"/>
    </source>
</evidence>
<feature type="compositionally biased region" description="Low complexity" evidence="2">
    <location>
        <begin position="126"/>
        <end position="137"/>
    </location>
</feature>
<dbReference type="AlphaFoldDB" id="A0A914ENE9"/>
<dbReference type="PANTHER" id="PTHR24637:SF377">
    <property type="entry name" value="COLLAGEN TYPE IX ALPHA 1 CHAIN"/>
    <property type="match status" value="1"/>
</dbReference>
<sequence>MQEIKFNVKNTYKPKDLIRHKRQNNICDCSDPRYKGQPGKPGQPGPPGEDGRVTSSHNNTGEGTKKGCGDWWNIVISEPACPCGIRPICPTGPPGPPGPPGPIGGPGQDGPPGPSGKPLKRKRGKPGPQGDAGTPGKPGKPGIPGRKGADGIRAIGKPGPKGPPGPQGPIIAGKSGKDAKSGSPGPPGPRGTPGNPGLPGRNGKRGSDGKPGKNGKDAEYCPCPKDLEFKEILDITEIEYEVNCDELESAVLRIICRQLQMADLRNRLNCKPEDGVEKCVNGRRQIVKVPASKAEKCRNIKCICEAMQGQFVRKKRIRLTRKAYDGVDENLVGSSNADQEVRGGNSCILPNGKVLKKAYRKEIRMLTDDERKRYFDAVFKMKETGV</sequence>
<feature type="compositionally biased region" description="Polar residues" evidence="2">
    <location>
        <begin position="53"/>
        <end position="62"/>
    </location>
</feature>
<keyword evidence="1" id="KW-0677">Repeat</keyword>
<name>A0A914ENE9_9BILA</name>
<accession>A0A914ENE9</accession>
<dbReference type="PANTHER" id="PTHR24637">
    <property type="entry name" value="COLLAGEN"/>
    <property type="match status" value="1"/>
</dbReference>
<dbReference type="InterPro" id="IPR008160">
    <property type="entry name" value="Collagen"/>
</dbReference>
<feature type="compositionally biased region" description="Pro residues" evidence="2">
    <location>
        <begin position="92"/>
        <end position="115"/>
    </location>
</feature>
<keyword evidence="3" id="KW-1185">Reference proteome</keyword>
<dbReference type="Proteomes" id="UP000887540">
    <property type="component" value="Unplaced"/>
</dbReference>
<feature type="compositionally biased region" description="Low complexity" evidence="2">
    <location>
        <begin position="192"/>
        <end position="201"/>
    </location>
</feature>
<evidence type="ECO:0000313" key="4">
    <source>
        <dbReference type="WBParaSite" id="ACRNAN_scaffold9491.g22546.t1"/>
    </source>
</evidence>
<organism evidence="3 4">
    <name type="scientific">Acrobeloides nanus</name>
    <dbReference type="NCBI Taxonomy" id="290746"/>
    <lineage>
        <taxon>Eukaryota</taxon>
        <taxon>Metazoa</taxon>
        <taxon>Ecdysozoa</taxon>
        <taxon>Nematoda</taxon>
        <taxon>Chromadorea</taxon>
        <taxon>Rhabditida</taxon>
        <taxon>Tylenchina</taxon>
        <taxon>Cephalobomorpha</taxon>
        <taxon>Cephaloboidea</taxon>
        <taxon>Cephalobidae</taxon>
        <taxon>Acrobeloides</taxon>
    </lineage>
</organism>
<protein>
    <submittedName>
        <fullName evidence="4">Collagen triple helix repeat protein</fullName>
    </submittedName>
</protein>
<feature type="compositionally biased region" description="Basic and acidic residues" evidence="2">
    <location>
        <begin position="205"/>
        <end position="217"/>
    </location>
</feature>
<dbReference type="WBParaSite" id="ACRNAN_scaffold9491.g22546.t1">
    <property type="protein sequence ID" value="ACRNAN_scaffold9491.g22546.t1"/>
    <property type="gene ID" value="ACRNAN_scaffold9491.g22546"/>
</dbReference>
<reference evidence="4" key="1">
    <citation type="submission" date="2022-11" db="UniProtKB">
        <authorList>
            <consortium name="WormBaseParasite"/>
        </authorList>
    </citation>
    <scope>IDENTIFICATION</scope>
</reference>
<feature type="region of interest" description="Disordered" evidence="2">
    <location>
        <begin position="23"/>
        <end position="68"/>
    </location>
</feature>